<protein>
    <recommendedName>
        <fullName evidence="3">F-box domain-containing protein</fullName>
    </recommendedName>
</protein>
<dbReference type="InterPro" id="IPR019734">
    <property type="entry name" value="TPR_rpt"/>
</dbReference>
<dbReference type="Gene3D" id="1.20.1280.50">
    <property type="match status" value="1"/>
</dbReference>
<dbReference type="PROSITE" id="PS50181">
    <property type="entry name" value="FBOX"/>
    <property type="match status" value="1"/>
</dbReference>
<dbReference type="EMBL" id="JAEPRB010001350">
    <property type="protein sequence ID" value="KAG2205198.1"/>
    <property type="molecule type" value="Genomic_DNA"/>
</dbReference>
<sequence length="249" mass="28877">MHKTTTQCQFDSMLVRTSYHDNIVTACADHNYSQVVDVSTKAITYIRQYKLVEALNIRAHAYGHKGYFDKATQDAKRMIKYAPEWSIGYLRLGNLLYMQGKQSAAIIVYEEALKKISKQDPDYQQLVQGKKKAEDENEKRVDMITMLPIDLVYDIFQYLPEITKVVGCIDVSKEWREKITQNQELWDTLSDNFDGCDNESAVLISRLVPHIAYHVNNVTISMENKKVGNTYLEYMEKGHFERIKNLTLT</sequence>
<accession>A0A8H7R8I1</accession>
<name>A0A8H7R8I1_9FUNG</name>
<dbReference type="InterPro" id="IPR036047">
    <property type="entry name" value="F-box-like_dom_sf"/>
</dbReference>
<evidence type="ECO:0000259" key="3">
    <source>
        <dbReference type="PROSITE" id="PS50181"/>
    </source>
</evidence>
<dbReference type="InterPro" id="IPR001810">
    <property type="entry name" value="F-box_dom"/>
</dbReference>
<evidence type="ECO:0000313" key="4">
    <source>
        <dbReference type="EMBL" id="KAG2205198.1"/>
    </source>
</evidence>
<feature type="non-terminal residue" evidence="4">
    <location>
        <position position="249"/>
    </location>
</feature>
<keyword evidence="5" id="KW-1185">Reference proteome</keyword>
<dbReference type="GO" id="GO:0051879">
    <property type="term" value="F:Hsp90 protein binding"/>
    <property type="evidence" value="ECO:0007669"/>
    <property type="project" value="TreeGrafter"/>
</dbReference>
<proteinExistence type="predicted"/>
<dbReference type="PANTHER" id="PTHR22904">
    <property type="entry name" value="TPR REPEAT CONTAINING PROTEIN"/>
    <property type="match status" value="1"/>
</dbReference>
<gene>
    <name evidence="4" type="ORF">INT45_007409</name>
</gene>
<dbReference type="SUPFAM" id="SSF48452">
    <property type="entry name" value="TPR-like"/>
    <property type="match status" value="1"/>
</dbReference>
<dbReference type="OrthoDB" id="629492at2759"/>
<feature type="domain" description="F-box" evidence="3">
    <location>
        <begin position="141"/>
        <end position="189"/>
    </location>
</feature>
<organism evidence="4 5">
    <name type="scientific">Circinella minor</name>
    <dbReference type="NCBI Taxonomy" id="1195481"/>
    <lineage>
        <taxon>Eukaryota</taxon>
        <taxon>Fungi</taxon>
        <taxon>Fungi incertae sedis</taxon>
        <taxon>Mucoromycota</taxon>
        <taxon>Mucoromycotina</taxon>
        <taxon>Mucoromycetes</taxon>
        <taxon>Mucorales</taxon>
        <taxon>Lichtheimiaceae</taxon>
        <taxon>Circinella</taxon>
    </lineage>
</organism>
<keyword evidence="1" id="KW-0677">Repeat</keyword>
<reference evidence="4 5" key="1">
    <citation type="submission" date="2020-12" db="EMBL/GenBank/DDBJ databases">
        <title>Metabolic potential, ecology and presence of endohyphal bacteria is reflected in genomic diversity of Mucoromycotina.</title>
        <authorList>
            <person name="Muszewska A."/>
            <person name="Okrasinska A."/>
            <person name="Steczkiewicz K."/>
            <person name="Drgas O."/>
            <person name="Orlowska M."/>
            <person name="Perlinska-Lenart U."/>
            <person name="Aleksandrzak-Piekarczyk T."/>
            <person name="Szatraj K."/>
            <person name="Zielenkiewicz U."/>
            <person name="Pilsyk S."/>
            <person name="Malc E."/>
            <person name="Mieczkowski P."/>
            <person name="Kruszewska J.S."/>
            <person name="Biernat P."/>
            <person name="Pawlowska J."/>
        </authorList>
    </citation>
    <scope>NUCLEOTIDE SEQUENCE [LARGE SCALE GENOMIC DNA]</scope>
    <source>
        <strain evidence="4 5">CBS 142.35</strain>
    </source>
</reference>
<keyword evidence="2" id="KW-0802">TPR repeat</keyword>
<evidence type="ECO:0000256" key="2">
    <source>
        <dbReference type="ARBA" id="ARBA00022803"/>
    </source>
</evidence>
<evidence type="ECO:0000256" key="1">
    <source>
        <dbReference type="ARBA" id="ARBA00022737"/>
    </source>
</evidence>
<dbReference type="PANTHER" id="PTHR22904:SF523">
    <property type="entry name" value="STRESS-INDUCED-PHOSPHOPROTEIN 1"/>
    <property type="match status" value="1"/>
</dbReference>
<comment type="caution">
    <text evidence="4">The sequence shown here is derived from an EMBL/GenBank/DDBJ whole genome shotgun (WGS) entry which is preliminary data.</text>
</comment>
<dbReference type="AlphaFoldDB" id="A0A8H7R8I1"/>
<evidence type="ECO:0000313" key="5">
    <source>
        <dbReference type="Proteomes" id="UP000646827"/>
    </source>
</evidence>
<dbReference type="SUPFAM" id="SSF81383">
    <property type="entry name" value="F-box domain"/>
    <property type="match status" value="1"/>
</dbReference>
<dbReference type="SMART" id="SM00028">
    <property type="entry name" value="TPR"/>
    <property type="match status" value="2"/>
</dbReference>
<dbReference type="InterPro" id="IPR011990">
    <property type="entry name" value="TPR-like_helical_dom_sf"/>
</dbReference>
<dbReference type="Proteomes" id="UP000646827">
    <property type="component" value="Unassembled WGS sequence"/>
</dbReference>
<dbReference type="Gene3D" id="1.25.40.10">
    <property type="entry name" value="Tetratricopeptide repeat domain"/>
    <property type="match status" value="1"/>
</dbReference>